<dbReference type="EMBL" id="JACGWJ010000015">
    <property type="protein sequence ID" value="KAL0367462.1"/>
    <property type="molecule type" value="Genomic_DNA"/>
</dbReference>
<comment type="caution">
    <text evidence="2">The sequence shown here is derived from an EMBL/GenBank/DDBJ whole genome shotgun (WGS) entry which is preliminary data.</text>
</comment>
<name>A0AAW2QHX6_SESRA</name>
<protein>
    <submittedName>
        <fullName evidence="2">Uncharacterized protein</fullName>
    </submittedName>
</protein>
<proteinExistence type="predicted"/>
<reference evidence="2" key="2">
    <citation type="journal article" date="2024" name="Plant">
        <title>Genomic evolution and insights into agronomic trait innovations of Sesamum species.</title>
        <authorList>
            <person name="Miao H."/>
            <person name="Wang L."/>
            <person name="Qu L."/>
            <person name="Liu H."/>
            <person name="Sun Y."/>
            <person name="Le M."/>
            <person name="Wang Q."/>
            <person name="Wei S."/>
            <person name="Zheng Y."/>
            <person name="Lin W."/>
            <person name="Duan Y."/>
            <person name="Cao H."/>
            <person name="Xiong S."/>
            <person name="Wang X."/>
            <person name="Wei L."/>
            <person name="Li C."/>
            <person name="Ma Q."/>
            <person name="Ju M."/>
            <person name="Zhao R."/>
            <person name="Li G."/>
            <person name="Mu C."/>
            <person name="Tian Q."/>
            <person name="Mei H."/>
            <person name="Zhang T."/>
            <person name="Gao T."/>
            <person name="Zhang H."/>
        </authorList>
    </citation>
    <scope>NUCLEOTIDE SEQUENCE</scope>
    <source>
        <strain evidence="2">G02</strain>
    </source>
</reference>
<reference evidence="2" key="1">
    <citation type="submission" date="2020-06" db="EMBL/GenBank/DDBJ databases">
        <authorList>
            <person name="Li T."/>
            <person name="Hu X."/>
            <person name="Zhang T."/>
            <person name="Song X."/>
            <person name="Zhang H."/>
            <person name="Dai N."/>
            <person name="Sheng W."/>
            <person name="Hou X."/>
            <person name="Wei L."/>
        </authorList>
    </citation>
    <scope>NUCLEOTIDE SEQUENCE</scope>
    <source>
        <strain evidence="2">G02</strain>
        <tissue evidence="2">Leaf</tissue>
    </source>
</reference>
<feature type="region of interest" description="Disordered" evidence="1">
    <location>
        <begin position="39"/>
        <end position="58"/>
    </location>
</feature>
<dbReference type="AlphaFoldDB" id="A0AAW2QHX6"/>
<gene>
    <name evidence="2" type="ORF">Sradi_3636300</name>
</gene>
<evidence type="ECO:0000256" key="1">
    <source>
        <dbReference type="SAM" id="MobiDB-lite"/>
    </source>
</evidence>
<sequence length="104" mass="11609">MQQTNTLTLCRDLGLILSQLTVSTNLPLPDVEHLCQSSYATGHNSPSERTRDKPGSDTTCHGRTLFVLQRNIFFARAASQVSSNLRPAFAHLRVYRLSVACLRH</sequence>
<organism evidence="2">
    <name type="scientific">Sesamum radiatum</name>
    <name type="common">Black benniseed</name>
    <dbReference type="NCBI Taxonomy" id="300843"/>
    <lineage>
        <taxon>Eukaryota</taxon>
        <taxon>Viridiplantae</taxon>
        <taxon>Streptophyta</taxon>
        <taxon>Embryophyta</taxon>
        <taxon>Tracheophyta</taxon>
        <taxon>Spermatophyta</taxon>
        <taxon>Magnoliopsida</taxon>
        <taxon>eudicotyledons</taxon>
        <taxon>Gunneridae</taxon>
        <taxon>Pentapetalae</taxon>
        <taxon>asterids</taxon>
        <taxon>lamiids</taxon>
        <taxon>Lamiales</taxon>
        <taxon>Pedaliaceae</taxon>
        <taxon>Sesamum</taxon>
    </lineage>
</organism>
<evidence type="ECO:0000313" key="2">
    <source>
        <dbReference type="EMBL" id="KAL0367462.1"/>
    </source>
</evidence>
<feature type="compositionally biased region" description="Basic and acidic residues" evidence="1">
    <location>
        <begin position="46"/>
        <end position="55"/>
    </location>
</feature>
<accession>A0AAW2QHX6</accession>